<dbReference type="AlphaFoldDB" id="A0A164W9Q9"/>
<keyword evidence="7" id="KW-0460">Magnesium</keyword>
<organism evidence="10">
    <name type="scientific">Daucus carota subsp. sativus</name>
    <name type="common">Carrot</name>
    <dbReference type="NCBI Taxonomy" id="79200"/>
    <lineage>
        <taxon>Eukaryota</taxon>
        <taxon>Viridiplantae</taxon>
        <taxon>Streptophyta</taxon>
        <taxon>Embryophyta</taxon>
        <taxon>Tracheophyta</taxon>
        <taxon>Spermatophyta</taxon>
        <taxon>Magnoliopsida</taxon>
        <taxon>eudicotyledons</taxon>
        <taxon>Gunneridae</taxon>
        <taxon>Pentapetalae</taxon>
        <taxon>asterids</taxon>
        <taxon>campanulids</taxon>
        <taxon>Apiales</taxon>
        <taxon>Apiaceae</taxon>
        <taxon>Apioideae</taxon>
        <taxon>Scandiceae</taxon>
        <taxon>Daucinae</taxon>
        <taxon>Daucus</taxon>
        <taxon>Daucus sect. Daucus</taxon>
    </lineage>
</organism>
<evidence type="ECO:0000313" key="11">
    <source>
        <dbReference type="EMBL" id="WOH05756.1"/>
    </source>
</evidence>
<evidence type="ECO:0000313" key="12">
    <source>
        <dbReference type="Proteomes" id="UP000077755"/>
    </source>
</evidence>
<dbReference type="InterPro" id="IPR036389">
    <property type="entry name" value="RNase_III_sf"/>
</dbReference>
<reference evidence="10" key="1">
    <citation type="journal article" date="2016" name="Nat. Genet.">
        <title>A high-quality carrot genome assembly provides new insights into carotenoid accumulation and asterid genome evolution.</title>
        <authorList>
            <person name="Iorizzo M."/>
            <person name="Ellison S."/>
            <person name="Senalik D."/>
            <person name="Zeng P."/>
            <person name="Satapoomin P."/>
            <person name="Huang J."/>
            <person name="Bowman M."/>
            <person name="Iovene M."/>
            <person name="Sanseverino W."/>
            <person name="Cavagnaro P."/>
            <person name="Yildiz M."/>
            <person name="Macko-Podgorni A."/>
            <person name="Moranska E."/>
            <person name="Grzebelus E."/>
            <person name="Grzebelus D."/>
            <person name="Ashrafi H."/>
            <person name="Zheng Z."/>
            <person name="Cheng S."/>
            <person name="Spooner D."/>
            <person name="Van Deynze A."/>
            <person name="Simon P."/>
        </authorList>
    </citation>
    <scope>NUCLEOTIDE SEQUENCE [LARGE SCALE GENOMIC DNA]</scope>
    <source>
        <tissue evidence="10">Leaf</tissue>
    </source>
</reference>
<dbReference type="OrthoDB" id="416741at2759"/>
<proteinExistence type="predicted"/>
<evidence type="ECO:0000256" key="5">
    <source>
        <dbReference type="ARBA" id="ARBA00022759"/>
    </source>
</evidence>
<dbReference type="Gene3D" id="1.10.1520.10">
    <property type="entry name" value="Ribonuclease III domain"/>
    <property type="match status" value="1"/>
</dbReference>
<dbReference type="InterPro" id="IPR000999">
    <property type="entry name" value="RNase_III_dom"/>
</dbReference>
<dbReference type="EMBL" id="LNRQ01000006">
    <property type="protein sequence ID" value="KZM91484.1"/>
    <property type="molecule type" value="Genomic_DNA"/>
</dbReference>
<evidence type="ECO:0000256" key="8">
    <source>
        <dbReference type="ARBA" id="ARBA00022884"/>
    </source>
</evidence>
<dbReference type="OMA" id="IDITWQA"/>
<dbReference type="Gene3D" id="3.30.160.20">
    <property type="match status" value="1"/>
</dbReference>
<evidence type="ECO:0000313" key="10">
    <source>
        <dbReference type="EMBL" id="KZM91484.1"/>
    </source>
</evidence>
<comment type="cofactor">
    <cofactor evidence="2">
        <name>Mg(2+)</name>
        <dbReference type="ChEBI" id="CHEBI:18420"/>
    </cofactor>
</comment>
<dbReference type="GO" id="GO:0030422">
    <property type="term" value="P:siRNA processing"/>
    <property type="evidence" value="ECO:0007669"/>
    <property type="project" value="TreeGrafter"/>
</dbReference>
<keyword evidence="4" id="KW-0479">Metal-binding</keyword>
<evidence type="ECO:0000259" key="9">
    <source>
        <dbReference type="PROSITE" id="PS50142"/>
    </source>
</evidence>
<dbReference type="EMBL" id="CP093348">
    <property type="protein sequence ID" value="WOH05756.1"/>
    <property type="molecule type" value="Genomic_DNA"/>
</dbReference>
<dbReference type="GO" id="GO:0004525">
    <property type="term" value="F:ribonuclease III activity"/>
    <property type="evidence" value="ECO:0007669"/>
    <property type="project" value="InterPro"/>
</dbReference>
<keyword evidence="6" id="KW-0378">Hydrolase</keyword>
<dbReference type="Gramene" id="KZM91484">
    <property type="protein sequence ID" value="KZM91484"/>
    <property type="gene ID" value="DCAR_021151"/>
</dbReference>
<gene>
    <name evidence="10" type="ORF">DCAR_021151</name>
    <name evidence="11" type="ORF">DCAR_0625177</name>
</gene>
<dbReference type="GO" id="GO:0003723">
    <property type="term" value="F:RNA binding"/>
    <property type="evidence" value="ECO:0007669"/>
    <property type="project" value="UniProtKB-KW"/>
</dbReference>
<keyword evidence="5" id="KW-0255">Endonuclease</keyword>
<dbReference type="SUPFAM" id="SSF69065">
    <property type="entry name" value="RNase III domain-like"/>
    <property type="match status" value="1"/>
</dbReference>
<evidence type="ECO:0000256" key="2">
    <source>
        <dbReference type="ARBA" id="ARBA00001946"/>
    </source>
</evidence>
<dbReference type="Proteomes" id="UP000077755">
    <property type="component" value="Chromosome 6"/>
</dbReference>
<comment type="cofactor">
    <cofactor evidence="1">
        <name>Mn(2+)</name>
        <dbReference type="ChEBI" id="CHEBI:29035"/>
    </cofactor>
</comment>
<dbReference type="PANTHER" id="PTHR14950">
    <property type="entry name" value="DICER-RELATED"/>
    <property type="match status" value="1"/>
</dbReference>
<keyword evidence="8" id="KW-0694">RNA-binding</keyword>
<accession>A0A164W9Q9</accession>
<evidence type="ECO:0000256" key="4">
    <source>
        <dbReference type="ARBA" id="ARBA00022723"/>
    </source>
</evidence>
<dbReference type="PROSITE" id="PS50142">
    <property type="entry name" value="RNASE_3_2"/>
    <property type="match status" value="1"/>
</dbReference>
<dbReference type="GO" id="GO:0005634">
    <property type="term" value="C:nucleus"/>
    <property type="evidence" value="ECO:0007669"/>
    <property type="project" value="TreeGrafter"/>
</dbReference>
<dbReference type="PANTHER" id="PTHR14950:SF54">
    <property type="entry name" value="RNASE II-LIKE 1"/>
    <property type="match status" value="1"/>
</dbReference>
<protein>
    <recommendedName>
        <fullName evidence="9">RNase III domain-containing protein</fullName>
    </recommendedName>
</protein>
<evidence type="ECO:0000256" key="1">
    <source>
        <dbReference type="ARBA" id="ARBA00001936"/>
    </source>
</evidence>
<dbReference type="SUPFAM" id="SSF54768">
    <property type="entry name" value="dsRNA-binding domain-like"/>
    <property type="match status" value="1"/>
</dbReference>
<dbReference type="FunFam" id="1.10.1520.10:FF:000004">
    <property type="entry name" value="Endoribonuclease dicer-like 1"/>
    <property type="match status" value="1"/>
</dbReference>
<dbReference type="Pfam" id="PF00636">
    <property type="entry name" value="Ribonuclease_3"/>
    <property type="match status" value="1"/>
</dbReference>
<dbReference type="GO" id="GO:0046872">
    <property type="term" value="F:metal ion binding"/>
    <property type="evidence" value="ECO:0007669"/>
    <property type="project" value="UniProtKB-KW"/>
</dbReference>
<feature type="domain" description="RNase III" evidence="9">
    <location>
        <begin position="19"/>
        <end position="161"/>
    </location>
</feature>
<name>A0A164W9Q9_DAUCS</name>
<dbReference type="SMART" id="SM00535">
    <property type="entry name" value="RIBOc"/>
    <property type="match status" value="1"/>
</dbReference>
<evidence type="ECO:0000256" key="3">
    <source>
        <dbReference type="ARBA" id="ARBA00022722"/>
    </source>
</evidence>
<reference evidence="11" key="2">
    <citation type="submission" date="2022-03" db="EMBL/GenBank/DDBJ databases">
        <title>Draft title - Genomic analysis of global carrot germplasm unveils the trajectory of domestication and the origin of high carotenoid orange carrot.</title>
        <authorList>
            <person name="Iorizzo M."/>
            <person name="Ellison S."/>
            <person name="Senalik D."/>
            <person name="Macko-Podgorni A."/>
            <person name="Grzebelus D."/>
            <person name="Bostan H."/>
            <person name="Rolling W."/>
            <person name="Curaba J."/>
            <person name="Simon P."/>
        </authorList>
    </citation>
    <scope>NUCLEOTIDE SEQUENCE</scope>
    <source>
        <tissue evidence="11">Leaf</tissue>
    </source>
</reference>
<evidence type="ECO:0000256" key="6">
    <source>
        <dbReference type="ARBA" id="ARBA00022801"/>
    </source>
</evidence>
<evidence type="ECO:0000256" key="7">
    <source>
        <dbReference type="ARBA" id="ARBA00022842"/>
    </source>
</evidence>
<dbReference type="CDD" id="cd00593">
    <property type="entry name" value="RIBOc"/>
    <property type="match status" value="1"/>
</dbReference>
<dbReference type="KEGG" id="dcr:108226220"/>
<dbReference type="STRING" id="79200.A0A164W9Q9"/>
<sequence length="257" mass="29137">MEEITEQFRKLDPESSENLQQVEEIIGYSFRNKGLLEEAYTDPSYTKNPKSSYERLEFLGDTVLNFLMGTELFSLYPDLMPGELTQLRSANVSTEKLARAAAEHGLYRFLRHDKPLLSAQIEEFVSTFSRYSLSCVGLIDAPKTLANIVESTIGAVFVDCNNSNEITSKVIKKLLQPIIIPSTMTRHPVTLLFEICQKNGFHIEVIDSWQENGQIEIMIANKYVGRGEYKTKKAIAYNRAAADAYNDIVEKHHVDDS</sequence>
<dbReference type="GO" id="GO:0005737">
    <property type="term" value="C:cytoplasm"/>
    <property type="evidence" value="ECO:0007669"/>
    <property type="project" value="TreeGrafter"/>
</dbReference>
<keyword evidence="3" id="KW-0540">Nuclease</keyword>
<keyword evidence="12" id="KW-1185">Reference proteome</keyword>